<feature type="transmembrane region" description="Helical" evidence="1">
    <location>
        <begin position="121"/>
        <end position="144"/>
    </location>
</feature>
<feature type="transmembrane region" description="Helical" evidence="1">
    <location>
        <begin position="272"/>
        <end position="297"/>
    </location>
</feature>
<feature type="transmembrane region" description="Helical" evidence="1">
    <location>
        <begin position="156"/>
        <end position="189"/>
    </location>
</feature>
<keyword evidence="1" id="KW-0472">Membrane</keyword>
<dbReference type="EMBL" id="CP002046">
    <property type="protein sequence ID" value="EAP85953.1"/>
    <property type="molecule type" value="Genomic_DNA"/>
</dbReference>
<dbReference type="Proteomes" id="UP000002297">
    <property type="component" value="Chromosome"/>
</dbReference>
<dbReference type="STRING" id="216432.CA2559_07971"/>
<feature type="transmembrane region" description="Helical" evidence="1">
    <location>
        <begin position="201"/>
        <end position="230"/>
    </location>
</feature>
<keyword evidence="3" id="KW-1185">Reference proteome</keyword>
<feature type="transmembrane region" description="Helical" evidence="1">
    <location>
        <begin position="242"/>
        <end position="266"/>
    </location>
</feature>
<organism evidence="2 3">
    <name type="scientific">Croceibacter atlanticus (strain ATCC BAA-628 / JCM 21780 / CIP 108009 / IAM 15332 / KCTC 12090 / HTCC2559)</name>
    <dbReference type="NCBI Taxonomy" id="216432"/>
    <lineage>
        <taxon>Bacteria</taxon>
        <taxon>Pseudomonadati</taxon>
        <taxon>Bacteroidota</taxon>
        <taxon>Flavobacteriia</taxon>
        <taxon>Flavobacteriales</taxon>
        <taxon>Flavobacteriaceae</taxon>
        <taxon>Croceibacter</taxon>
    </lineage>
</organism>
<feature type="transmembrane region" description="Helical" evidence="1">
    <location>
        <begin position="20"/>
        <end position="39"/>
    </location>
</feature>
<feature type="transmembrane region" description="Helical" evidence="1">
    <location>
        <begin position="338"/>
        <end position="356"/>
    </location>
</feature>
<feature type="transmembrane region" description="Helical" evidence="1">
    <location>
        <begin position="51"/>
        <end position="71"/>
    </location>
</feature>
<keyword evidence="1" id="KW-1133">Transmembrane helix</keyword>
<reference evidence="2 3" key="1">
    <citation type="journal article" date="2010" name="J. Bacteriol.">
        <title>The complete genome sequence of Croceibacter atlanticus HTCC2559T.</title>
        <authorList>
            <person name="Oh H.M."/>
            <person name="Kang I."/>
            <person name="Ferriera S."/>
            <person name="Giovannoni S.J."/>
            <person name="Cho J.C."/>
        </authorList>
    </citation>
    <scope>NUCLEOTIDE SEQUENCE [LARGE SCALE GENOMIC DNA]</scope>
    <source>
        <strain evidence="3">ATCC BAA-628 / HTCC2559 / KCTC 12090</strain>
    </source>
</reference>
<dbReference type="eggNOG" id="ENOG5032V76">
    <property type="taxonomic scope" value="Bacteria"/>
</dbReference>
<evidence type="ECO:0000313" key="3">
    <source>
        <dbReference type="Proteomes" id="UP000002297"/>
    </source>
</evidence>
<evidence type="ECO:0000256" key="1">
    <source>
        <dbReference type="SAM" id="Phobius"/>
    </source>
</evidence>
<evidence type="ECO:0008006" key="4">
    <source>
        <dbReference type="Google" id="ProtNLM"/>
    </source>
</evidence>
<name>A3UBF2_CROAH</name>
<gene>
    <name evidence="2" type="ordered locus">CA2559_07971</name>
</gene>
<proteinExistence type="predicted"/>
<accession>A3UBF2</accession>
<dbReference type="AlphaFoldDB" id="A3UBF2"/>
<protein>
    <recommendedName>
        <fullName evidence="4">Glycosyltransferase RgtA/B/C/D-like domain-containing protein</fullName>
    </recommendedName>
</protein>
<evidence type="ECO:0000313" key="2">
    <source>
        <dbReference type="EMBL" id="EAP85953.1"/>
    </source>
</evidence>
<dbReference type="KEGG" id="cat:CA2559_07971"/>
<dbReference type="HOGENOM" id="CLU_741164_0_0_10"/>
<sequence>MLLFINAIFSYKYLSREFDNAWIVAAILVVIQLFGFLYLSKINIPKKLFNSAVIITGLGIIALVVIAYLKIPLDTLNVDRWSVIDSFWSFYFDGKYPYLASSHMGNPPGSMPMYFILSLPFWWLGELSIFSSLGYLSILYLLVYRYNDLKTRKGILLYIMTSIFMVWELTVRSNIITNTVLIMIALYWLQHSDIKNLKKSWPLAVVLGLLLATRGNFAVVYILFFMFPLVKKQVTFLQLFKFTALSATAFASVFLIIIAVYGTVFFEANPFIFHSTLFVPTSYIIAFFVIAFVLSFFSKTQDDLYFYSGLTLFSIILLYAINLVNIYGFTEAYTERSWIDISYFLFSVPFLLFYLLKSQPVASK</sequence>
<feature type="transmembrane region" description="Helical" evidence="1">
    <location>
        <begin position="304"/>
        <end position="326"/>
    </location>
</feature>
<keyword evidence="1" id="KW-0812">Transmembrane</keyword>